<dbReference type="AlphaFoldDB" id="G6Y2I7"/>
<name>G6Y2I7_9HYPH</name>
<reference evidence="8 9" key="1">
    <citation type="journal article" date="2012" name="J. Bacteriol.">
        <title>Draft Genome Sequence of Plant Growth-Promoting Rhizobium Mesorhizobium amorphae, Isolated from Zinc-Lead Mine Tailings.</title>
        <authorList>
            <person name="Hao X."/>
            <person name="Lin Y."/>
            <person name="Johnstone L."/>
            <person name="Baltrus D.A."/>
            <person name="Miller S.J."/>
            <person name="Wei G."/>
            <person name="Rensing C."/>
        </authorList>
    </citation>
    <scope>NUCLEOTIDE SEQUENCE [LARGE SCALE GENOMIC DNA]</scope>
    <source>
        <strain evidence="8 9">CCNWGS0123</strain>
    </source>
</reference>
<feature type="domain" description="EamA" evidence="7">
    <location>
        <begin position="12"/>
        <end position="139"/>
    </location>
</feature>
<keyword evidence="9" id="KW-1185">Reference proteome</keyword>
<evidence type="ECO:0000256" key="6">
    <source>
        <dbReference type="SAM" id="Phobius"/>
    </source>
</evidence>
<dbReference type="Gene3D" id="1.10.3730.20">
    <property type="match status" value="1"/>
</dbReference>
<comment type="subcellular location">
    <subcellularLocation>
        <location evidence="1">Membrane</location>
        <topology evidence="1">Multi-pass membrane protein</topology>
    </subcellularLocation>
</comment>
<feature type="transmembrane region" description="Helical" evidence="6">
    <location>
        <begin position="175"/>
        <end position="196"/>
    </location>
</feature>
<feature type="transmembrane region" description="Helical" evidence="6">
    <location>
        <begin position="94"/>
        <end position="112"/>
    </location>
</feature>
<feature type="transmembrane region" description="Helical" evidence="6">
    <location>
        <begin position="124"/>
        <end position="141"/>
    </location>
</feature>
<evidence type="ECO:0000256" key="1">
    <source>
        <dbReference type="ARBA" id="ARBA00004141"/>
    </source>
</evidence>
<dbReference type="KEGG" id="mamo:A6B35_31440"/>
<feature type="transmembrane region" description="Helical" evidence="6">
    <location>
        <begin position="147"/>
        <end position="168"/>
    </location>
</feature>
<dbReference type="RefSeq" id="WP_006199512.1">
    <property type="nucleotide sequence ID" value="NZ_AGSN01000008.1"/>
</dbReference>
<evidence type="ECO:0000313" key="9">
    <source>
        <dbReference type="Proteomes" id="UP000002949"/>
    </source>
</evidence>
<dbReference type="SUPFAM" id="SSF103481">
    <property type="entry name" value="Multidrug resistance efflux transporter EmrE"/>
    <property type="match status" value="2"/>
</dbReference>
<accession>G6Y2I7</accession>
<evidence type="ECO:0000256" key="4">
    <source>
        <dbReference type="ARBA" id="ARBA00022989"/>
    </source>
</evidence>
<sequence length="308" mass="32678">MTRRYPFSLLDLGLVAMWSSGYVGAKLAAETQSVYLVLFWRFLLVALLLAPASIRHITMGGGVRAVWLNGVLGVCGMFMQIGCAVVAVGMGMSAGTVSIIYATQPLLTAALADPVLGERVSRRQWIGLAIAFAGVWIASGGQSAPPLTYLLTALGTFGLVAATLIAKVTNDATPILPSIGIQSSFCAALFMLLAIADVGLRPPFQDPTFWFVVGWFIVFSTFGAFSFYWMCLRRSSAVHVGTVLYLTPVFAVAVTWLFFDEPLTLAKLCGLAICLAGAAISLSRPIAIVPPLTVGQGLAKPLDAHDLT</sequence>
<dbReference type="OrthoDB" id="9809509at2"/>
<dbReference type="Proteomes" id="UP000002949">
    <property type="component" value="Unassembled WGS sequence"/>
</dbReference>
<feature type="transmembrane region" description="Helical" evidence="6">
    <location>
        <begin position="237"/>
        <end position="259"/>
    </location>
</feature>
<protein>
    <recommendedName>
        <fullName evidence="7">EamA domain-containing protein</fullName>
    </recommendedName>
</protein>
<evidence type="ECO:0000256" key="2">
    <source>
        <dbReference type="ARBA" id="ARBA00007362"/>
    </source>
</evidence>
<evidence type="ECO:0000313" key="8">
    <source>
        <dbReference type="EMBL" id="EHH14037.1"/>
    </source>
</evidence>
<dbReference type="GO" id="GO:0016020">
    <property type="term" value="C:membrane"/>
    <property type="evidence" value="ECO:0007669"/>
    <property type="project" value="UniProtKB-SubCell"/>
</dbReference>
<proteinExistence type="inferred from homology"/>
<dbReference type="PANTHER" id="PTHR32322:SF2">
    <property type="entry name" value="EAMA DOMAIN-CONTAINING PROTEIN"/>
    <property type="match status" value="1"/>
</dbReference>
<dbReference type="Pfam" id="PF00892">
    <property type="entry name" value="EamA"/>
    <property type="match status" value="2"/>
</dbReference>
<feature type="transmembrane region" description="Helical" evidence="6">
    <location>
        <begin position="208"/>
        <end position="230"/>
    </location>
</feature>
<evidence type="ECO:0000256" key="3">
    <source>
        <dbReference type="ARBA" id="ARBA00022692"/>
    </source>
</evidence>
<keyword evidence="4 6" id="KW-1133">Transmembrane helix</keyword>
<feature type="transmembrane region" description="Helical" evidence="6">
    <location>
        <begin position="35"/>
        <end position="54"/>
    </location>
</feature>
<dbReference type="InterPro" id="IPR037185">
    <property type="entry name" value="EmrE-like"/>
</dbReference>
<evidence type="ECO:0000259" key="7">
    <source>
        <dbReference type="Pfam" id="PF00892"/>
    </source>
</evidence>
<feature type="transmembrane region" description="Helical" evidence="6">
    <location>
        <begin position="66"/>
        <end position="88"/>
    </location>
</feature>
<dbReference type="InterPro" id="IPR050638">
    <property type="entry name" value="AA-Vitamin_Transporters"/>
</dbReference>
<keyword evidence="3 6" id="KW-0812">Transmembrane</keyword>
<gene>
    <name evidence="8" type="ORF">MEA186_00641</name>
</gene>
<organism evidence="8 9">
    <name type="scientific">Mesorhizobium amorphae CCNWGS0123</name>
    <dbReference type="NCBI Taxonomy" id="1082933"/>
    <lineage>
        <taxon>Bacteria</taxon>
        <taxon>Pseudomonadati</taxon>
        <taxon>Pseudomonadota</taxon>
        <taxon>Alphaproteobacteria</taxon>
        <taxon>Hyphomicrobiales</taxon>
        <taxon>Phyllobacteriaceae</taxon>
        <taxon>Mesorhizobium</taxon>
    </lineage>
</organism>
<feature type="domain" description="EamA" evidence="7">
    <location>
        <begin position="148"/>
        <end position="281"/>
    </location>
</feature>
<comment type="similarity">
    <text evidence="2">Belongs to the EamA transporter family.</text>
</comment>
<dbReference type="eggNOG" id="COG0697">
    <property type="taxonomic scope" value="Bacteria"/>
</dbReference>
<evidence type="ECO:0000256" key="5">
    <source>
        <dbReference type="ARBA" id="ARBA00023136"/>
    </source>
</evidence>
<dbReference type="EMBL" id="AGSN01000008">
    <property type="protein sequence ID" value="EHH14037.1"/>
    <property type="molecule type" value="Genomic_DNA"/>
</dbReference>
<dbReference type="PANTHER" id="PTHR32322">
    <property type="entry name" value="INNER MEMBRANE TRANSPORTER"/>
    <property type="match status" value="1"/>
</dbReference>
<keyword evidence="5 6" id="KW-0472">Membrane</keyword>
<dbReference type="InterPro" id="IPR000620">
    <property type="entry name" value="EamA_dom"/>
</dbReference>